<dbReference type="PANTHER" id="PTHR22953:SF153">
    <property type="entry name" value="PURPLE ACID PHOSPHATASE"/>
    <property type="match status" value="1"/>
</dbReference>
<dbReference type="InterPro" id="IPR039331">
    <property type="entry name" value="PAPs-like"/>
</dbReference>
<accession>A0A9W4W1Y0</accession>
<dbReference type="Gene3D" id="2.60.40.10">
    <property type="entry name" value="Immunoglobulins"/>
    <property type="match status" value="1"/>
</dbReference>
<feature type="chain" id="PRO_5040852691" description="Metallophosphoesterase" evidence="2">
    <location>
        <begin position="24"/>
        <end position="883"/>
    </location>
</feature>
<dbReference type="EMBL" id="CAMAPC010000003">
    <property type="protein sequence ID" value="CAH9052950.1"/>
    <property type="molecule type" value="Genomic_DNA"/>
</dbReference>
<dbReference type="InterPro" id="IPR004843">
    <property type="entry name" value="Calcineurin-like_PHP"/>
</dbReference>
<dbReference type="InterPro" id="IPR036116">
    <property type="entry name" value="FN3_sf"/>
</dbReference>
<evidence type="ECO:0000256" key="2">
    <source>
        <dbReference type="SAM" id="SignalP"/>
    </source>
</evidence>
<name>A0A9W4W1Y0_9GAMM</name>
<gene>
    <name evidence="5" type="ORF">PSECIP111854_01074</name>
</gene>
<protein>
    <recommendedName>
        <fullName evidence="7">Metallophosphoesterase</fullName>
    </recommendedName>
</protein>
<keyword evidence="6" id="KW-1185">Reference proteome</keyword>
<dbReference type="GO" id="GO:0003993">
    <property type="term" value="F:acid phosphatase activity"/>
    <property type="evidence" value="ECO:0007669"/>
    <property type="project" value="InterPro"/>
</dbReference>
<keyword evidence="1 2" id="KW-0732">Signal</keyword>
<organism evidence="5 6">
    <name type="scientific">Pseudoalteromonas holothuriae</name>
    <dbReference type="NCBI Taxonomy" id="2963714"/>
    <lineage>
        <taxon>Bacteria</taxon>
        <taxon>Pseudomonadati</taxon>
        <taxon>Pseudomonadota</taxon>
        <taxon>Gammaproteobacteria</taxon>
        <taxon>Alteromonadales</taxon>
        <taxon>Pseudoalteromonadaceae</taxon>
        <taxon>Pseudoalteromonas</taxon>
    </lineage>
</organism>
<dbReference type="Gene3D" id="3.60.21.10">
    <property type="match status" value="1"/>
</dbReference>
<dbReference type="Proteomes" id="UP001152467">
    <property type="component" value="Unassembled WGS sequence"/>
</dbReference>
<dbReference type="InterPro" id="IPR008963">
    <property type="entry name" value="Purple_acid_Pase-like_N"/>
</dbReference>
<dbReference type="AlphaFoldDB" id="A0A9W4W1Y0"/>
<evidence type="ECO:0000259" key="3">
    <source>
        <dbReference type="Pfam" id="PF00149"/>
    </source>
</evidence>
<dbReference type="Pfam" id="PF16656">
    <property type="entry name" value="Pur_ac_phosph_N"/>
    <property type="match status" value="1"/>
</dbReference>
<dbReference type="InterPro" id="IPR029052">
    <property type="entry name" value="Metallo-depent_PP-like"/>
</dbReference>
<feature type="domain" description="Purple acid phosphatase N-terminal" evidence="4">
    <location>
        <begin position="30"/>
        <end position="111"/>
    </location>
</feature>
<dbReference type="RefSeq" id="WP_261625937.1">
    <property type="nucleotide sequence ID" value="NZ_CAMAPC010000003.1"/>
</dbReference>
<dbReference type="GO" id="GO:0046872">
    <property type="term" value="F:metal ion binding"/>
    <property type="evidence" value="ECO:0007669"/>
    <property type="project" value="InterPro"/>
</dbReference>
<evidence type="ECO:0000259" key="4">
    <source>
        <dbReference type="Pfam" id="PF16656"/>
    </source>
</evidence>
<reference evidence="5" key="1">
    <citation type="submission" date="2022-07" db="EMBL/GenBank/DDBJ databases">
        <authorList>
            <person name="Criscuolo A."/>
        </authorList>
    </citation>
    <scope>NUCLEOTIDE SEQUENCE</scope>
    <source>
        <strain evidence="5">CIP111854</strain>
    </source>
</reference>
<evidence type="ECO:0000256" key="1">
    <source>
        <dbReference type="ARBA" id="ARBA00022729"/>
    </source>
</evidence>
<dbReference type="Pfam" id="PF00149">
    <property type="entry name" value="Metallophos"/>
    <property type="match status" value="1"/>
</dbReference>
<evidence type="ECO:0000313" key="5">
    <source>
        <dbReference type="EMBL" id="CAH9052950.1"/>
    </source>
</evidence>
<evidence type="ECO:0000313" key="6">
    <source>
        <dbReference type="Proteomes" id="UP001152467"/>
    </source>
</evidence>
<dbReference type="SUPFAM" id="SSF49265">
    <property type="entry name" value="Fibronectin type III"/>
    <property type="match status" value="1"/>
</dbReference>
<dbReference type="SUPFAM" id="SSF56300">
    <property type="entry name" value="Metallo-dependent phosphatases"/>
    <property type="match status" value="1"/>
</dbReference>
<dbReference type="Gene3D" id="2.60.120.260">
    <property type="entry name" value="Galactose-binding domain-like"/>
    <property type="match status" value="2"/>
</dbReference>
<comment type="caution">
    <text evidence="5">The sequence shown here is derived from an EMBL/GenBank/DDBJ whole genome shotgun (WGS) entry which is preliminary data.</text>
</comment>
<feature type="signal peptide" evidence="2">
    <location>
        <begin position="1"/>
        <end position="23"/>
    </location>
</feature>
<sequence length="883" mass="97878">MRYALFAAGVISAALFTQPSTMAHSFHVTPYLQTATPSSIWISWETSGGEESIVHWGTTRNLGQQSTGQSKTGHILSRIHEVQLINLTPDTVYFYRVKTHDVMSDIHSFKTPPLASQEKSARILAMSDMQQDSSNPNKFRDVINTGVIPYVENTLGVSLHEGLNMTLIPGDLVDNGNHYNSWKNTFFNPIAPLARHVPTYPAPGNHENDSRYFFNYFNLPTNGSPNYLEHWWFKDHSNIRVISLDTNSNYRIDEQLQWLDNVLTQTCSNTDIDFVFAQMHHPHKSEMWLAGETDYSGKIVAKIEQFSSSCNKPSIHFFGHTHAYSRGTSRDHKHAMVNVASAGGNLDYFDEYAQTDYTEFAVSQDEYGFVVVDVEAGDDPAFEIKRISLGDENTPLNNVIRDTLKVKLNNTAPYTPEVLWPQAGAINASCNTATATLFADADLDLFGAAHWQVSGQCDDFSTPLFDHWYQHKNIWNEQDTQAGKAPNKVALQGLVKNQQYCVRVRMRDRALAWSQWSSPIAFTTSSSTQLSDNLLLNPGAEQAVTHWQGTGPIESLTDGQCDSVSPHDGRHLFAVGGICNNEQDFGQAFQRIDVHNYATLIDQGGIKAHYSAFMRNFNGSDTPAIKLEFKDVQLQTLTTSAPLNGANSSWQAFTGNALIPPQTRYIDFVLTGTRRNGTDNDSYFDSLNLQIQTETSNCPTINNRGPSNAPIEHITQQVVPSGNLLQNPSAETGIDGWSGAGPIESLKADQCDSVVPFQGEQFFAIGGVCQGETAQGSVYQRVDLQSYSSQITHGAIQLNFGGMLRNYSGKDTPSIQLSLFNHAGELIEHSPALTTQSAQWQSATGQITLPIDTAFVDFVLTGKRNHGSDNDSYFDALYLTIQQ</sequence>
<dbReference type="InterPro" id="IPR015914">
    <property type="entry name" value="PAPs_N"/>
</dbReference>
<dbReference type="InterPro" id="IPR013783">
    <property type="entry name" value="Ig-like_fold"/>
</dbReference>
<evidence type="ECO:0008006" key="7">
    <source>
        <dbReference type="Google" id="ProtNLM"/>
    </source>
</evidence>
<feature type="domain" description="Calcineurin-like phosphoesterase" evidence="3">
    <location>
        <begin position="122"/>
        <end position="324"/>
    </location>
</feature>
<proteinExistence type="predicted"/>
<dbReference type="SUPFAM" id="SSF49363">
    <property type="entry name" value="Purple acid phosphatase, N-terminal domain"/>
    <property type="match status" value="1"/>
</dbReference>
<dbReference type="PANTHER" id="PTHR22953">
    <property type="entry name" value="ACID PHOSPHATASE RELATED"/>
    <property type="match status" value="1"/>
</dbReference>
<dbReference type="Gene3D" id="2.60.40.380">
    <property type="entry name" value="Purple acid phosphatase-like, N-terminal"/>
    <property type="match status" value="1"/>
</dbReference>